<proteinExistence type="predicted"/>
<dbReference type="AlphaFoldDB" id="A0A5B7JNM6"/>
<dbReference type="Proteomes" id="UP000324222">
    <property type="component" value="Unassembled WGS sequence"/>
</dbReference>
<protein>
    <submittedName>
        <fullName evidence="1">Uncharacterized protein</fullName>
    </submittedName>
</protein>
<reference evidence="1 2" key="1">
    <citation type="submission" date="2019-05" db="EMBL/GenBank/DDBJ databases">
        <title>Another draft genome of Portunus trituberculatus and its Hox gene families provides insights of decapod evolution.</title>
        <authorList>
            <person name="Jeong J.-H."/>
            <person name="Song I."/>
            <person name="Kim S."/>
            <person name="Choi T."/>
            <person name="Kim D."/>
            <person name="Ryu S."/>
            <person name="Kim W."/>
        </authorList>
    </citation>
    <scope>NUCLEOTIDE SEQUENCE [LARGE SCALE GENOMIC DNA]</scope>
    <source>
        <tissue evidence="1">Muscle</tissue>
    </source>
</reference>
<accession>A0A5B7JNM6</accession>
<sequence length="121" mass="14200">MINLDSEVIVSDESLRSFRGRVDLLIQSWYRESRHTRLSIKFFHTVRSPLRPRKGQLFVSHRFVGHCVESLHLPTEEWLSALVMLIIRLRSLSRKLLYFLVITPPTTFVSHLVNLSAERSK</sequence>
<evidence type="ECO:0000313" key="1">
    <source>
        <dbReference type="EMBL" id="MPC95926.1"/>
    </source>
</evidence>
<keyword evidence="2" id="KW-1185">Reference proteome</keyword>
<dbReference type="EMBL" id="VSRR010103997">
    <property type="protein sequence ID" value="MPC95926.1"/>
    <property type="molecule type" value="Genomic_DNA"/>
</dbReference>
<evidence type="ECO:0000313" key="2">
    <source>
        <dbReference type="Proteomes" id="UP000324222"/>
    </source>
</evidence>
<name>A0A5B7JNM6_PORTR</name>
<gene>
    <name evidence="1" type="ORF">E2C01_091155</name>
</gene>
<comment type="caution">
    <text evidence="1">The sequence shown here is derived from an EMBL/GenBank/DDBJ whole genome shotgun (WGS) entry which is preliminary data.</text>
</comment>
<organism evidence="1 2">
    <name type="scientific">Portunus trituberculatus</name>
    <name type="common">Swimming crab</name>
    <name type="synonym">Neptunus trituberculatus</name>
    <dbReference type="NCBI Taxonomy" id="210409"/>
    <lineage>
        <taxon>Eukaryota</taxon>
        <taxon>Metazoa</taxon>
        <taxon>Ecdysozoa</taxon>
        <taxon>Arthropoda</taxon>
        <taxon>Crustacea</taxon>
        <taxon>Multicrustacea</taxon>
        <taxon>Malacostraca</taxon>
        <taxon>Eumalacostraca</taxon>
        <taxon>Eucarida</taxon>
        <taxon>Decapoda</taxon>
        <taxon>Pleocyemata</taxon>
        <taxon>Brachyura</taxon>
        <taxon>Eubrachyura</taxon>
        <taxon>Portunoidea</taxon>
        <taxon>Portunidae</taxon>
        <taxon>Portuninae</taxon>
        <taxon>Portunus</taxon>
    </lineage>
</organism>